<evidence type="ECO:0000313" key="7">
    <source>
        <dbReference type="EMBL" id="GAA4840794.1"/>
    </source>
</evidence>
<dbReference type="RefSeq" id="WP_345372693.1">
    <property type="nucleotide sequence ID" value="NZ_BAABJX010000042.1"/>
</dbReference>
<dbReference type="CDD" id="cd00454">
    <property type="entry name" value="TrHb1_N"/>
    <property type="match status" value="1"/>
</dbReference>
<gene>
    <name evidence="7" type="ORF">GCM10023331_27240</name>
</gene>
<dbReference type="Pfam" id="PF01152">
    <property type="entry name" value="Bac_globin"/>
    <property type="match status" value="1"/>
</dbReference>
<comment type="similarity">
    <text evidence="1 6">Belongs to the truncated hemoglobin family. Group I subfamily.</text>
</comment>
<comment type="caution">
    <text evidence="7">The sequence shown here is derived from an EMBL/GenBank/DDBJ whole genome shotgun (WGS) entry which is preliminary data.</text>
</comment>
<comment type="cofactor">
    <cofactor evidence="6">
        <name>heme</name>
        <dbReference type="ChEBI" id="CHEBI:30413"/>
    </cofactor>
</comment>
<keyword evidence="5 6" id="KW-0408">Iron</keyword>
<protein>
    <recommendedName>
        <fullName evidence="6">Group 1 truncated hemoglobin</fullName>
    </recommendedName>
</protein>
<keyword evidence="8" id="KW-1185">Reference proteome</keyword>
<reference evidence="8" key="1">
    <citation type="journal article" date="2019" name="Int. J. Syst. Evol. Microbiol.">
        <title>The Global Catalogue of Microorganisms (GCM) 10K type strain sequencing project: providing services to taxonomists for standard genome sequencing and annotation.</title>
        <authorList>
            <consortium name="The Broad Institute Genomics Platform"/>
            <consortium name="The Broad Institute Genome Sequencing Center for Infectious Disease"/>
            <person name="Wu L."/>
            <person name="Ma J."/>
        </authorList>
    </citation>
    <scope>NUCLEOTIDE SEQUENCE [LARGE SCALE GENOMIC DNA]</scope>
    <source>
        <strain evidence="8">JCM 18326</strain>
    </source>
</reference>
<evidence type="ECO:0000256" key="2">
    <source>
        <dbReference type="ARBA" id="ARBA00022448"/>
    </source>
</evidence>
<evidence type="ECO:0000256" key="1">
    <source>
        <dbReference type="ARBA" id="ARBA00009660"/>
    </source>
</evidence>
<evidence type="ECO:0000313" key="8">
    <source>
        <dbReference type="Proteomes" id="UP001500298"/>
    </source>
</evidence>
<proteinExistence type="inferred from homology"/>
<keyword evidence="4 6" id="KW-0479">Metal-binding</keyword>
<evidence type="ECO:0000256" key="6">
    <source>
        <dbReference type="PIRNR" id="PIRNR002030"/>
    </source>
</evidence>
<accession>A0ABP9DHC0</accession>
<evidence type="ECO:0000256" key="3">
    <source>
        <dbReference type="ARBA" id="ARBA00022617"/>
    </source>
</evidence>
<keyword evidence="3 6" id="KW-0349">Heme</keyword>
<evidence type="ECO:0000256" key="4">
    <source>
        <dbReference type="ARBA" id="ARBA00022723"/>
    </source>
</evidence>
<keyword evidence="6" id="KW-0561">Oxygen transport</keyword>
<dbReference type="InterPro" id="IPR012292">
    <property type="entry name" value="Globin/Proto"/>
</dbReference>
<dbReference type="Proteomes" id="UP001500298">
    <property type="component" value="Unassembled WGS sequence"/>
</dbReference>
<keyword evidence="2 6" id="KW-0813">Transport</keyword>
<dbReference type="InterPro" id="IPR001486">
    <property type="entry name" value="Hemoglobin_trunc"/>
</dbReference>
<sequence length="121" mass="13391">MVEQQTLFERIGGMDAVNAAVDIFYSKVLADESISHFFKNTNMATQAGKQKAFLAYAFGAPMAYTGKNMRDAHAHMQLEEAHFNAVATHLVATLQELKVAQELIDEVVVIAMSTKDDVLNR</sequence>
<organism evidence="7 8">
    <name type="scientific">Algivirga pacifica</name>
    <dbReference type="NCBI Taxonomy" id="1162670"/>
    <lineage>
        <taxon>Bacteria</taxon>
        <taxon>Pseudomonadati</taxon>
        <taxon>Bacteroidota</taxon>
        <taxon>Cytophagia</taxon>
        <taxon>Cytophagales</taxon>
        <taxon>Flammeovirgaceae</taxon>
        <taxon>Algivirga</taxon>
    </lineage>
</organism>
<dbReference type="EMBL" id="BAABJX010000042">
    <property type="protein sequence ID" value="GAA4840794.1"/>
    <property type="molecule type" value="Genomic_DNA"/>
</dbReference>
<dbReference type="PIRSF" id="PIRSF002030">
    <property type="entry name" value="Globin_Protozoa/Cyanobacteria"/>
    <property type="match status" value="1"/>
</dbReference>
<dbReference type="Gene3D" id="1.10.490.10">
    <property type="entry name" value="Globins"/>
    <property type="match status" value="1"/>
</dbReference>
<dbReference type="SUPFAM" id="SSF46458">
    <property type="entry name" value="Globin-like"/>
    <property type="match status" value="1"/>
</dbReference>
<dbReference type="InterPro" id="IPR016339">
    <property type="entry name" value="Hemoglobin_trunc_I"/>
</dbReference>
<evidence type="ECO:0000256" key="5">
    <source>
        <dbReference type="ARBA" id="ARBA00023004"/>
    </source>
</evidence>
<name>A0ABP9DHC0_9BACT</name>
<dbReference type="InterPro" id="IPR009050">
    <property type="entry name" value="Globin-like_sf"/>
</dbReference>